<gene>
    <name evidence="3" type="ORF">J2782_004423</name>
</gene>
<dbReference type="PANTHER" id="PTHR46401">
    <property type="entry name" value="GLYCOSYLTRANSFERASE WBBK-RELATED"/>
    <property type="match status" value="1"/>
</dbReference>
<comment type="caution">
    <text evidence="3">The sequence shown here is derived from an EMBL/GenBank/DDBJ whole genome shotgun (WGS) entry which is preliminary data.</text>
</comment>
<sequence>MNEINKKFIRYIIIDPINRNDSGITSYCKNLKKIIEPTFHSVFLLSKGNNENESEFRLRIQDFIDNNPDHLTTILEAPETNAITTDLELSNCILHIRLHFSKSLGQILQFKKVNYNDIYREQKQLDRARIISAPSVTAAEFSKAIYNIKKCIAVYPNPAPGSTISGNDNETYRLKKPYFLFVGRPHQLKGFPIFLKLAHNMPNVSFIALVPDKATISNYTIPSNISIIEDSSTNKKKLYLGARAVVIPSLFETASMVGIEAMSCGTPVVCWEHLGIVEYAPRNLLHAIEPWNIAAFVDKLIQLSNCEKQLWDVDNHFASLNNLCLIGVQSACNSNTSTVVPNQLGVKTGLDTLLNSSLRKVLDYDGDMKQNNSRWKRKLNKLRRDPKQFFRDSWILSWKSIHYRSSHSGVQMKLNDDNGRSSRLAPSAKDLEVTNAADIIPIKSHQQPLLRDVKRAVFTNITSSRIEFNEPPEKPIGLISAVLCRRGDEDLLADVTRGFDKFTDFRYLQQPMLQIGTFDPEQSTPLAIIDRIDVKNKKIVSLVDHIILINPSGGLVSAIRSCGTRQRTIVVVTDPNLILPDPTQTDVLILSIDTCQQVIKGSWRRIIKVKSSELLYLAIRRAVQEGSPKEVDWLLPIKGYTGNHRNELIASERNFYQGIIHLSSEYIISGASVNEIVEGMSDYCTDLAVSESVYLRYKTLCEGDFTKQKFIDLISFCLYDGVIFDVRT</sequence>
<dbReference type="Pfam" id="PF00534">
    <property type="entry name" value="Glycos_transf_1"/>
    <property type="match status" value="1"/>
</dbReference>
<proteinExistence type="predicted"/>
<keyword evidence="4" id="KW-1185">Reference proteome</keyword>
<evidence type="ECO:0000313" key="4">
    <source>
        <dbReference type="Proteomes" id="UP001184614"/>
    </source>
</evidence>
<dbReference type="InterPro" id="IPR001296">
    <property type="entry name" value="Glyco_trans_1"/>
</dbReference>
<dbReference type="PANTHER" id="PTHR46401:SF2">
    <property type="entry name" value="GLYCOSYLTRANSFERASE WBBK-RELATED"/>
    <property type="match status" value="1"/>
</dbReference>
<dbReference type="Gene3D" id="3.40.50.2000">
    <property type="entry name" value="Glycogen Phosphorylase B"/>
    <property type="match status" value="1"/>
</dbReference>
<evidence type="ECO:0000259" key="2">
    <source>
        <dbReference type="Pfam" id="PF00534"/>
    </source>
</evidence>
<reference evidence="3 4" key="1">
    <citation type="submission" date="2023-07" db="EMBL/GenBank/DDBJ databases">
        <title>Sorghum-associated microbial communities from plants grown in Nebraska, USA.</title>
        <authorList>
            <person name="Schachtman D."/>
        </authorList>
    </citation>
    <scope>NUCLEOTIDE SEQUENCE [LARGE SCALE GENOMIC DNA]</scope>
    <source>
        <strain evidence="3 4">DS1730</strain>
    </source>
</reference>
<keyword evidence="1" id="KW-0808">Transferase</keyword>
<feature type="domain" description="Glycosyl transferase family 1" evidence="2">
    <location>
        <begin position="174"/>
        <end position="309"/>
    </location>
</feature>
<dbReference type="EMBL" id="JAVDQT010000013">
    <property type="protein sequence ID" value="MDR6434670.1"/>
    <property type="molecule type" value="Genomic_DNA"/>
</dbReference>
<dbReference type="SUPFAM" id="SSF53756">
    <property type="entry name" value="UDP-Glycosyltransferase/glycogen phosphorylase"/>
    <property type="match status" value="1"/>
</dbReference>
<accession>A0ABU1MF43</accession>
<evidence type="ECO:0000313" key="3">
    <source>
        <dbReference type="EMBL" id="MDR6434670.1"/>
    </source>
</evidence>
<dbReference type="RefSeq" id="WP_310016139.1">
    <property type="nucleotide sequence ID" value="NZ_JAVDQT010000013.1"/>
</dbReference>
<dbReference type="Proteomes" id="UP001184614">
    <property type="component" value="Unassembled WGS sequence"/>
</dbReference>
<name>A0ABU1MF43_9HYPH</name>
<evidence type="ECO:0000256" key="1">
    <source>
        <dbReference type="ARBA" id="ARBA00022679"/>
    </source>
</evidence>
<organism evidence="3 4">
    <name type="scientific">Brucella pseudogrignonensis</name>
    <dbReference type="NCBI Taxonomy" id="419475"/>
    <lineage>
        <taxon>Bacteria</taxon>
        <taxon>Pseudomonadati</taxon>
        <taxon>Pseudomonadota</taxon>
        <taxon>Alphaproteobacteria</taxon>
        <taxon>Hyphomicrobiales</taxon>
        <taxon>Brucellaceae</taxon>
        <taxon>Brucella/Ochrobactrum group</taxon>
        <taxon>Brucella</taxon>
    </lineage>
</organism>
<protein>
    <submittedName>
        <fullName evidence="3">Glycosyltransferase involved in cell wall biosynthesis</fullName>
    </submittedName>
</protein>